<evidence type="ECO:0000313" key="12">
    <source>
        <dbReference type="EMBL" id="AEK61150.1"/>
    </source>
</evidence>
<dbReference type="RefSeq" id="WP_014005304.1">
    <property type="nucleotide sequence ID" value="NC_015856.1"/>
</dbReference>
<dbReference type="AlphaFoldDB" id="G0AB25"/>
<evidence type="ECO:0000256" key="5">
    <source>
        <dbReference type="ARBA" id="ARBA00022741"/>
    </source>
</evidence>
<evidence type="ECO:0000256" key="3">
    <source>
        <dbReference type="ARBA" id="ARBA00022538"/>
    </source>
</evidence>
<evidence type="ECO:0000313" key="13">
    <source>
        <dbReference type="Proteomes" id="UP000008392"/>
    </source>
</evidence>
<keyword evidence="7 11" id="KW-0630">Potassium</keyword>
<dbReference type="NCBIfam" id="NF001454">
    <property type="entry name" value="PRK00315.1"/>
    <property type="match status" value="1"/>
</dbReference>
<evidence type="ECO:0000256" key="6">
    <source>
        <dbReference type="ARBA" id="ARBA00022840"/>
    </source>
</evidence>
<dbReference type="PANTHER" id="PTHR30042:SF2">
    <property type="entry name" value="POTASSIUM-TRANSPORTING ATPASE KDPC SUBUNIT"/>
    <property type="match status" value="1"/>
</dbReference>
<dbReference type="STRING" id="1005048.CFU_1318"/>
<reference evidence="12 13" key="4">
    <citation type="journal article" date="2010" name="Environ. Microbiol.">
        <title>The bacterial genus Collimonas: mycophagy, weathering and other adaptive solutions to life in oligotrophic soil environments.</title>
        <authorList>
            <person name="Leveau J.H."/>
            <person name="Uroz S."/>
            <person name="de Boer W."/>
        </authorList>
    </citation>
    <scope>NUCLEOTIDE SEQUENCE [LARGE SCALE GENOMIC DNA]</scope>
    <source>
        <strain evidence="12 13">Ter331</strain>
    </source>
</reference>
<reference evidence="12 13" key="2">
    <citation type="journal article" date="2006" name="J. Microbiol. Methods">
        <title>Genomic flank-sequencing of plasposon insertion sites for rapid identification of functional genes.</title>
        <authorList>
            <person name="Leveau J.H."/>
            <person name="Gerards S."/>
            <person name="Fritsche K."/>
            <person name="Zondag G."/>
            <person name="van Veen J.A."/>
        </authorList>
    </citation>
    <scope>NUCLEOTIDE SEQUENCE [LARGE SCALE GENOMIC DNA]</scope>
    <source>
        <strain evidence="12 13">Ter331</strain>
    </source>
</reference>
<proteinExistence type="inferred from homology"/>
<dbReference type="GO" id="GO:0008556">
    <property type="term" value="F:P-type potassium transmembrane transporter activity"/>
    <property type="evidence" value="ECO:0007669"/>
    <property type="project" value="InterPro"/>
</dbReference>
<protein>
    <recommendedName>
        <fullName evidence="11">Potassium-transporting ATPase KdpC subunit</fullName>
    </recommendedName>
    <alternativeName>
        <fullName evidence="11">ATP phosphohydrolase [potassium-transporting] C chain</fullName>
    </alternativeName>
    <alternativeName>
        <fullName evidence="11">Potassium-binding and translocating subunit C</fullName>
    </alternativeName>
    <alternativeName>
        <fullName evidence="11">Potassium-translocating ATPase C chain</fullName>
    </alternativeName>
</protein>
<keyword evidence="13" id="KW-1185">Reference proteome</keyword>
<reference evidence="12 13" key="1">
    <citation type="journal article" date="2004" name="Environ. Microbiol.">
        <title>Phylogeny-function analysis of (meta)genomic libraries: screening for expression of ribosomal RNA genes by large-insert library fluorescent in situ hybridization (LIL-FISH).</title>
        <authorList>
            <person name="Leveau J.H."/>
            <person name="Gerards S."/>
            <person name="de Boer W."/>
            <person name="van Veen J.A."/>
        </authorList>
    </citation>
    <scope>NUCLEOTIDE SEQUENCE [LARGE SCALE GENOMIC DNA]</scope>
    <source>
        <strain evidence="12 13">Ter331</strain>
    </source>
</reference>
<comment type="similarity">
    <text evidence="11">Belongs to the KdpC family.</text>
</comment>
<reference evidence="13" key="6">
    <citation type="submission" date="2011-05" db="EMBL/GenBank/DDBJ databases">
        <title>Complete sequence of Collimonas fungivorans Ter331.</title>
        <authorList>
            <person name="Leveau J.H."/>
        </authorList>
    </citation>
    <scope>NUCLEOTIDE SEQUENCE [LARGE SCALE GENOMIC DNA]</scope>
    <source>
        <strain evidence="13">Ter331</strain>
    </source>
</reference>
<sequence length="224" mass="23331">MKSASTTTLPPAKLAANSKVTTSKTASQGVLRPALVLFVSLTVLCGVIYPLAVTGIGKAVFPDQASGSLIVQNGKLIGSRLIGQEFSATNYFWGRLSATSPMPYNAQASGGSNFGPSNPALIDAVKGRVDALKAADPGNTLPIPVDLVTASGSGLDPEISLAAAYYQAGRIARERKLSVDTVHGLIDSLQLRRSLGFFGEPRVNVLALNLALDRATQRQQPAAN</sequence>
<feature type="transmembrane region" description="Helical" evidence="11">
    <location>
        <begin position="34"/>
        <end position="52"/>
    </location>
</feature>
<keyword evidence="6 11" id="KW-0067">ATP-binding</keyword>
<keyword evidence="9 11" id="KW-0406">Ion transport</keyword>
<evidence type="ECO:0000256" key="4">
    <source>
        <dbReference type="ARBA" id="ARBA00022692"/>
    </source>
</evidence>
<evidence type="ECO:0000256" key="7">
    <source>
        <dbReference type="ARBA" id="ARBA00022958"/>
    </source>
</evidence>
<keyword evidence="10 11" id="KW-0472">Membrane</keyword>
<name>G0AB25_COLFT</name>
<gene>
    <name evidence="11 12" type="primary">kdpC</name>
    <name evidence="12" type="ordered locus">CFU_1318</name>
</gene>
<evidence type="ECO:0000256" key="1">
    <source>
        <dbReference type="ARBA" id="ARBA00022448"/>
    </source>
</evidence>
<accession>G0AB25</accession>
<evidence type="ECO:0000256" key="8">
    <source>
        <dbReference type="ARBA" id="ARBA00022989"/>
    </source>
</evidence>
<keyword evidence="8 11" id="KW-1133">Transmembrane helix</keyword>
<dbReference type="HAMAP" id="MF_00276">
    <property type="entry name" value="KdpC"/>
    <property type="match status" value="1"/>
</dbReference>
<evidence type="ECO:0000256" key="11">
    <source>
        <dbReference type="HAMAP-Rule" id="MF_00276"/>
    </source>
</evidence>
<comment type="subcellular location">
    <subcellularLocation>
        <location evidence="11">Cell inner membrane</location>
        <topology evidence="11">Single-pass membrane protein</topology>
    </subcellularLocation>
</comment>
<comment type="function">
    <text evidence="11">Part of the high-affinity ATP-driven potassium transport (or Kdp) system, which catalyzes the hydrolysis of ATP coupled with the electrogenic transport of potassium into the cytoplasm. This subunit acts as a catalytic chaperone that increases the ATP-binding affinity of the ATP-hydrolyzing subunit KdpB by the formation of a transient KdpB/KdpC/ATP ternary complex.</text>
</comment>
<keyword evidence="4 11" id="KW-0812">Transmembrane</keyword>
<dbReference type="GO" id="GO:0005524">
    <property type="term" value="F:ATP binding"/>
    <property type="evidence" value="ECO:0007669"/>
    <property type="project" value="UniProtKB-UniRule"/>
</dbReference>
<dbReference type="InterPro" id="IPR003820">
    <property type="entry name" value="KdpC"/>
</dbReference>
<keyword evidence="11" id="KW-0997">Cell inner membrane</keyword>
<dbReference type="Pfam" id="PF02669">
    <property type="entry name" value="KdpC"/>
    <property type="match status" value="1"/>
</dbReference>
<reference evidence="12 13" key="5">
    <citation type="journal article" date="2011" name="ISME J.">
        <title>Dual transcriptional profiling of a bacterial/fungal confrontation: Collimonas fungivorans versus Aspergillus niger.</title>
        <authorList>
            <person name="Mela F."/>
            <person name="Fritsche K."/>
            <person name="de Boer W."/>
            <person name="van Veen J.A."/>
            <person name="de Graaff L.H."/>
            <person name="van den Berg M."/>
            <person name="Leveau J.H."/>
        </authorList>
    </citation>
    <scope>NUCLEOTIDE SEQUENCE [LARGE SCALE GENOMIC DNA]</scope>
    <source>
        <strain evidence="12 13">Ter331</strain>
    </source>
</reference>
<organism evidence="12 13">
    <name type="scientific">Collimonas fungivorans (strain Ter331)</name>
    <dbReference type="NCBI Taxonomy" id="1005048"/>
    <lineage>
        <taxon>Bacteria</taxon>
        <taxon>Pseudomonadati</taxon>
        <taxon>Pseudomonadota</taxon>
        <taxon>Betaproteobacteria</taxon>
        <taxon>Burkholderiales</taxon>
        <taxon>Oxalobacteraceae</taxon>
        <taxon>Collimonas</taxon>
    </lineage>
</organism>
<comment type="subunit">
    <text evidence="11">The system is composed of three essential subunits: KdpA, KdpB and KdpC.</text>
</comment>
<keyword evidence="1 11" id="KW-0813">Transport</keyword>
<evidence type="ECO:0000256" key="9">
    <source>
        <dbReference type="ARBA" id="ARBA00023065"/>
    </source>
</evidence>
<keyword evidence="2 11" id="KW-1003">Cell membrane</keyword>
<dbReference type="KEGG" id="cfu:CFU_1318"/>
<dbReference type="PIRSF" id="PIRSF001296">
    <property type="entry name" value="K_ATPase_KdpC"/>
    <property type="match status" value="1"/>
</dbReference>
<evidence type="ECO:0000256" key="10">
    <source>
        <dbReference type="ARBA" id="ARBA00023136"/>
    </source>
</evidence>
<dbReference type="GO" id="GO:0005886">
    <property type="term" value="C:plasma membrane"/>
    <property type="evidence" value="ECO:0007669"/>
    <property type="project" value="UniProtKB-SubCell"/>
</dbReference>
<dbReference type="EMBL" id="CP002745">
    <property type="protein sequence ID" value="AEK61150.1"/>
    <property type="molecule type" value="Genomic_DNA"/>
</dbReference>
<dbReference type="eggNOG" id="COG2156">
    <property type="taxonomic scope" value="Bacteria"/>
</dbReference>
<dbReference type="PANTHER" id="PTHR30042">
    <property type="entry name" value="POTASSIUM-TRANSPORTING ATPASE C CHAIN"/>
    <property type="match status" value="1"/>
</dbReference>
<evidence type="ECO:0000256" key="2">
    <source>
        <dbReference type="ARBA" id="ARBA00022475"/>
    </source>
</evidence>
<dbReference type="HOGENOM" id="CLU_077094_2_0_4"/>
<dbReference type="Proteomes" id="UP000008392">
    <property type="component" value="Chromosome"/>
</dbReference>
<keyword evidence="5 11" id="KW-0547">Nucleotide-binding</keyword>
<dbReference type="NCBIfam" id="TIGR00681">
    <property type="entry name" value="kdpC"/>
    <property type="match status" value="1"/>
</dbReference>
<keyword evidence="3 11" id="KW-0633">Potassium transport</keyword>
<reference evidence="12 13" key="3">
    <citation type="journal article" date="2008" name="FEMS Microbiol. Ecol.">
        <title>Identification and characterization of genes underlying chitinolysis in Collimonas fungivorans Ter331.</title>
        <authorList>
            <person name="Fritsche K."/>
            <person name="de Boer W."/>
            <person name="Gerards S."/>
            <person name="van den Berg M."/>
            <person name="van Veen J.A."/>
            <person name="Leveau J.H."/>
        </authorList>
    </citation>
    <scope>NUCLEOTIDE SEQUENCE [LARGE SCALE GENOMIC DNA]</scope>
    <source>
        <strain evidence="12 13">Ter331</strain>
    </source>
</reference>